<keyword evidence="3" id="KW-1185">Reference proteome</keyword>
<feature type="compositionally biased region" description="Low complexity" evidence="1">
    <location>
        <begin position="12"/>
        <end position="23"/>
    </location>
</feature>
<gene>
    <name evidence="2" type="ORF">CTAYLR_003317</name>
</gene>
<dbReference type="AlphaFoldDB" id="A0AAD7XK28"/>
<feature type="compositionally biased region" description="Basic and acidic residues" evidence="1">
    <location>
        <begin position="105"/>
        <end position="117"/>
    </location>
</feature>
<dbReference type="PANTHER" id="PTHR28096:SF1">
    <property type="entry name" value="PROTEIN FAF1"/>
    <property type="match status" value="1"/>
</dbReference>
<dbReference type="Pfam" id="PF15375">
    <property type="entry name" value="FSAF1"/>
    <property type="match status" value="1"/>
</dbReference>
<dbReference type="InterPro" id="IPR027973">
    <property type="entry name" value="FSAF1-like"/>
</dbReference>
<proteinExistence type="predicted"/>
<name>A0AAD7XK28_9STRA</name>
<dbReference type="GO" id="GO:0005730">
    <property type="term" value="C:nucleolus"/>
    <property type="evidence" value="ECO:0007669"/>
    <property type="project" value="TreeGrafter"/>
</dbReference>
<dbReference type="PANTHER" id="PTHR28096">
    <property type="entry name" value="PROTEIN FAF1"/>
    <property type="match status" value="1"/>
</dbReference>
<feature type="compositionally biased region" description="Basic residues" evidence="1">
    <location>
        <begin position="159"/>
        <end position="170"/>
    </location>
</feature>
<protein>
    <submittedName>
        <fullName evidence="2">Uncharacterized protein</fullName>
    </submittedName>
</protein>
<reference evidence="2" key="1">
    <citation type="submission" date="2023-01" db="EMBL/GenBank/DDBJ databases">
        <title>Metagenome sequencing of chrysophaentin producing Chrysophaeum taylorii.</title>
        <authorList>
            <person name="Davison J."/>
            <person name="Bewley C."/>
        </authorList>
    </citation>
    <scope>NUCLEOTIDE SEQUENCE</scope>
    <source>
        <strain evidence="2">NIES-1699</strain>
    </source>
</reference>
<dbReference type="GO" id="GO:0000462">
    <property type="term" value="P:maturation of SSU-rRNA from tricistronic rRNA transcript (SSU-rRNA, 5.8S rRNA, LSU-rRNA)"/>
    <property type="evidence" value="ECO:0007669"/>
    <property type="project" value="TreeGrafter"/>
</dbReference>
<comment type="caution">
    <text evidence="2">The sequence shown here is derived from an EMBL/GenBank/DDBJ whole genome shotgun (WGS) entry which is preliminary data.</text>
</comment>
<dbReference type="Proteomes" id="UP001230188">
    <property type="component" value="Unassembled WGS sequence"/>
</dbReference>
<feature type="region of interest" description="Disordered" evidence="1">
    <location>
        <begin position="1"/>
        <end position="51"/>
    </location>
</feature>
<evidence type="ECO:0000313" key="2">
    <source>
        <dbReference type="EMBL" id="KAJ8605460.1"/>
    </source>
</evidence>
<accession>A0AAD7XK28</accession>
<feature type="region of interest" description="Disordered" evidence="1">
    <location>
        <begin position="105"/>
        <end position="170"/>
    </location>
</feature>
<dbReference type="EMBL" id="JAQMWT010000315">
    <property type="protein sequence ID" value="KAJ8605460.1"/>
    <property type="molecule type" value="Genomic_DNA"/>
</dbReference>
<organism evidence="2 3">
    <name type="scientific">Chrysophaeum taylorii</name>
    <dbReference type="NCBI Taxonomy" id="2483200"/>
    <lineage>
        <taxon>Eukaryota</taxon>
        <taxon>Sar</taxon>
        <taxon>Stramenopiles</taxon>
        <taxon>Ochrophyta</taxon>
        <taxon>Pelagophyceae</taxon>
        <taxon>Pelagomonadales</taxon>
        <taxon>Pelagomonadaceae</taxon>
        <taxon>Chrysophaeum</taxon>
    </lineage>
</organism>
<sequence>MMEVLKLPPEASSRYGFSSSERSVVPPPPPTTTTQQKNKKSPPPKTKAVLSLRDAKRQVLELGASGFSKRAKRVFETQRTEAFGGKVKAQRMPFKMLLGIRRAEAKRERREAEERRAAGVVAAAPKKDLVTRRSTPKKRRAPKPPTDDLRDGVLDVSRFLKKKKQQQQRA</sequence>
<evidence type="ECO:0000313" key="3">
    <source>
        <dbReference type="Proteomes" id="UP001230188"/>
    </source>
</evidence>
<evidence type="ECO:0000256" key="1">
    <source>
        <dbReference type="SAM" id="MobiDB-lite"/>
    </source>
</evidence>
<dbReference type="InterPro" id="IPR053030">
    <property type="entry name" value="Ribosomal_biogenesis_FAF1-like"/>
</dbReference>